<dbReference type="AlphaFoldDB" id="A0A9Q9BF44"/>
<proteinExistence type="predicted"/>
<dbReference type="EMBL" id="CP051635">
    <property type="protein sequence ID" value="UTC99826.1"/>
    <property type="molecule type" value="Genomic_DNA"/>
</dbReference>
<dbReference type="Proteomes" id="UP001056981">
    <property type="component" value="Chromosome"/>
</dbReference>
<protein>
    <recommendedName>
        <fullName evidence="3">DUF2281 domain-containing protein</fullName>
    </recommendedName>
</protein>
<reference evidence="1" key="1">
    <citation type="submission" date="2020-04" db="EMBL/GenBank/DDBJ databases">
        <title>Comparative genomics of oral phylogroup-2 Treponema strains.</title>
        <authorList>
            <person name="Zeng H."/>
            <person name="Chan Y.K."/>
            <person name="Watt R.M."/>
        </authorList>
    </citation>
    <scope>NUCLEOTIDE SEQUENCE</scope>
    <source>
        <strain evidence="1">OMZ 905</strain>
    </source>
</reference>
<organism evidence="1 2">
    <name type="scientific">Treponema denticola</name>
    <dbReference type="NCBI Taxonomy" id="158"/>
    <lineage>
        <taxon>Bacteria</taxon>
        <taxon>Pseudomonadati</taxon>
        <taxon>Spirochaetota</taxon>
        <taxon>Spirochaetia</taxon>
        <taxon>Spirochaetales</taxon>
        <taxon>Treponemataceae</taxon>
        <taxon>Treponema</taxon>
    </lineage>
</organism>
<evidence type="ECO:0000313" key="2">
    <source>
        <dbReference type="Proteomes" id="UP001056981"/>
    </source>
</evidence>
<accession>A0A9Q9BF44</accession>
<evidence type="ECO:0008006" key="3">
    <source>
        <dbReference type="Google" id="ProtNLM"/>
    </source>
</evidence>
<gene>
    <name evidence="1" type="ORF">E4N86_03550</name>
</gene>
<dbReference type="RefSeq" id="WP_253700506.1">
    <property type="nucleotide sequence ID" value="NZ_CP051522.1"/>
</dbReference>
<name>A0A9Q9BF44_TREDN</name>
<sequence length="69" mass="8365">MIYETIFEQIKSVPDECLADIEAYIGYLLYRHKKNMYETKHNDLSKYFGSIKINKDALEIQKEMRNEWN</sequence>
<evidence type="ECO:0000313" key="1">
    <source>
        <dbReference type="EMBL" id="UTC99826.1"/>
    </source>
</evidence>